<keyword evidence="7" id="KW-1185">Reference proteome</keyword>
<dbReference type="GO" id="GO:0006730">
    <property type="term" value="P:one-carbon metabolic process"/>
    <property type="evidence" value="ECO:0007669"/>
    <property type="project" value="UniProtKB-KW"/>
</dbReference>
<comment type="caution">
    <text evidence="5">The sequence shown here is derived from an EMBL/GenBank/DDBJ whole genome shotgun (WGS) entry which is preliminary data.</text>
</comment>
<dbReference type="Gene3D" id="3.40.50.300">
    <property type="entry name" value="P-loop containing nucleotide triphosphate hydrolases"/>
    <property type="match status" value="1"/>
</dbReference>
<dbReference type="RefSeq" id="WP_147799192.1">
    <property type="nucleotide sequence ID" value="NZ_VPFL01000005.1"/>
</dbReference>
<evidence type="ECO:0000256" key="2">
    <source>
        <dbReference type="ARBA" id="ARBA00022598"/>
    </source>
</evidence>
<dbReference type="GO" id="GO:0004329">
    <property type="term" value="F:formate-tetrahydrofolate ligase activity"/>
    <property type="evidence" value="ECO:0007669"/>
    <property type="project" value="InterPro"/>
</dbReference>
<accession>A0A5C7EPZ7</accession>
<keyword evidence="1" id="KW-0554">One-carbon metabolism</keyword>
<dbReference type="EMBL" id="VPFL01000005">
    <property type="protein sequence ID" value="TXF12700.1"/>
    <property type="molecule type" value="Genomic_DNA"/>
</dbReference>
<dbReference type="AlphaFoldDB" id="A0A5C7EPZ7"/>
<dbReference type="Proteomes" id="UP000321201">
    <property type="component" value="Unassembled WGS sequence"/>
</dbReference>
<feature type="non-terminal residue" evidence="5">
    <location>
        <position position="42"/>
    </location>
</feature>
<evidence type="ECO:0000313" key="7">
    <source>
        <dbReference type="Proteomes" id="UP000321201"/>
    </source>
</evidence>
<keyword evidence="2 5" id="KW-0436">Ligase</keyword>
<dbReference type="InterPro" id="IPR027417">
    <property type="entry name" value="P-loop_NTPase"/>
</dbReference>
<dbReference type="EMBL" id="VPFL01000027">
    <property type="protein sequence ID" value="TXF10562.1"/>
    <property type="molecule type" value="Genomic_DNA"/>
</dbReference>
<reference evidence="5 7" key="1">
    <citation type="submission" date="2019-08" db="EMBL/GenBank/DDBJ databases">
        <title>Pelomicrobium methylotrophicum gen. nov., sp. nov. a moderately thermophilic, facultatively anaerobic, lithoautotrophic and methylotrophic bacterium isolated from a terrestrial mud volcano.</title>
        <authorList>
            <person name="Slobodkina G.B."/>
            <person name="Merkel A.Y."/>
            <person name="Slobodkin A.I."/>
        </authorList>
    </citation>
    <scope>NUCLEOTIDE SEQUENCE [LARGE SCALE GENOMIC DNA]</scope>
    <source>
        <strain evidence="5 7">SM250</strain>
    </source>
</reference>
<evidence type="ECO:0000256" key="4">
    <source>
        <dbReference type="ARBA" id="ARBA00022840"/>
    </source>
</evidence>
<evidence type="ECO:0000256" key="3">
    <source>
        <dbReference type="ARBA" id="ARBA00022741"/>
    </source>
</evidence>
<keyword evidence="4" id="KW-0067">ATP-binding</keyword>
<dbReference type="OrthoDB" id="9761733at2"/>
<proteinExistence type="predicted"/>
<name>A0A5C7EPZ7_9PROT</name>
<evidence type="ECO:0000313" key="6">
    <source>
        <dbReference type="EMBL" id="TXF12700.1"/>
    </source>
</evidence>
<evidence type="ECO:0000256" key="1">
    <source>
        <dbReference type="ARBA" id="ARBA00022563"/>
    </source>
</evidence>
<dbReference type="GO" id="GO:0005524">
    <property type="term" value="F:ATP binding"/>
    <property type="evidence" value="ECO:0007669"/>
    <property type="project" value="UniProtKB-KW"/>
</dbReference>
<sequence>MLSDIEIAQRAKMKRIKEVAEGLGIPEEALEPYGHYKAKVSL</sequence>
<dbReference type="InParanoid" id="A0A5C7EPZ7"/>
<keyword evidence="3" id="KW-0547">Nucleotide-binding</keyword>
<dbReference type="SUPFAM" id="SSF52540">
    <property type="entry name" value="P-loop containing nucleoside triphosphate hydrolases"/>
    <property type="match status" value="1"/>
</dbReference>
<organism evidence="5 7">
    <name type="scientific">Pelomicrobium methylotrophicum</name>
    <dbReference type="NCBI Taxonomy" id="2602750"/>
    <lineage>
        <taxon>Bacteria</taxon>
        <taxon>Pseudomonadati</taxon>
        <taxon>Pseudomonadota</taxon>
        <taxon>Hydrogenophilia</taxon>
        <taxon>Hydrogenophilia incertae sedis</taxon>
        <taxon>Pelomicrobium</taxon>
    </lineage>
</organism>
<evidence type="ECO:0000313" key="5">
    <source>
        <dbReference type="EMBL" id="TXF10562.1"/>
    </source>
</evidence>
<protein>
    <submittedName>
        <fullName evidence="5">Formate--tetrahydrofolate ligase</fullName>
    </submittedName>
</protein>
<dbReference type="Pfam" id="PF01268">
    <property type="entry name" value="FTHFS"/>
    <property type="match status" value="1"/>
</dbReference>
<dbReference type="InterPro" id="IPR000559">
    <property type="entry name" value="Formate_THF_ligase"/>
</dbReference>
<gene>
    <name evidence="6" type="ORF">FR698_05600</name>
    <name evidence="5" type="ORF">FR698_14790</name>
</gene>